<dbReference type="PANTHER" id="PTHR11727">
    <property type="entry name" value="DIMETHYLADENOSINE TRANSFERASE"/>
    <property type="match status" value="1"/>
</dbReference>
<feature type="binding site" evidence="8">
    <location>
        <position position="73"/>
    </location>
    <ligand>
        <name>S-adenosyl-L-methionine</name>
        <dbReference type="ChEBI" id="CHEBI:59789"/>
    </ligand>
</feature>
<dbReference type="SMART" id="SM00650">
    <property type="entry name" value="rADc"/>
    <property type="match status" value="1"/>
</dbReference>
<evidence type="ECO:0000256" key="7">
    <source>
        <dbReference type="ARBA" id="ARBA00030809"/>
    </source>
</evidence>
<feature type="domain" description="Ribosomal RNA adenine methylase transferase N-terminal" evidence="9">
    <location>
        <begin position="32"/>
        <end position="197"/>
    </location>
</feature>
<keyword evidence="5 8" id="KW-0694">RNA-binding</keyword>
<feature type="binding site" evidence="8">
    <location>
        <position position="27"/>
    </location>
    <ligand>
        <name>S-adenosyl-L-methionine</name>
        <dbReference type="ChEBI" id="CHEBI:59789"/>
    </ligand>
</feature>
<keyword evidence="2 8" id="KW-0489">Methyltransferase</keyword>
<protein>
    <recommendedName>
        <fullName evidence="1">rRNA adenine N-6-methyltransferase</fullName>
    </recommendedName>
    <alternativeName>
        <fullName evidence="7">Erythromycin resistance protein</fullName>
    </alternativeName>
    <alternativeName>
        <fullName evidence="6">Macrolide-lincosamide-streptogramin B resistance protein</fullName>
    </alternativeName>
</protein>
<evidence type="ECO:0000256" key="8">
    <source>
        <dbReference type="PROSITE-ProRule" id="PRU01026"/>
    </source>
</evidence>
<keyword evidence="11" id="KW-1185">Reference proteome</keyword>
<dbReference type="NCBIfam" id="NF000499">
    <property type="entry name" value="Erm23S_rRNA_broad"/>
    <property type="match status" value="1"/>
</dbReference>
<keyword evidence="3 8" id="KW-0808">Transferase</keyword>
<evidence type="ECO:0000259" key="9">
    <source>
        <dbReference type="SMART" id="SM00650"/>
    </source>
</evidence>
<dbReference type="InterPro" id="IPR001737">
    <property type="entry name" value="KsgA/Erm"/>
</dbReference>
<dbReference type="PROSITE" id="PS51689">
    <property type="entry name" value="SAM_RNA_A_N6_MT"/>
    <property type="match status" value="1"/>
</dbReference>
<evidence type="ECO:0000313" key="11">
    <source>
        <dbReference type="Proteomes" id="UP001154322"/>
    </source>
</evidence>
<name>A0ABM9G6F2_9BACL</name>
<comment type="caution">
    <text evidence="10">The sequence shown here is derived from an EMBL/GenBank/DDBJ whole genome shotgun (WGS) entry which is preliminary data.</text>
</comment>
<evidence type="ECO:0000256" key="5">
    <source>
        <dbReference type="ARBA" id="ARBA00022884"/>
    </source>
</evidence>
<organism evidence="10 11">
    <name type="scientific">Paenibacillus melissococcoides</name>
    <dbReference type="NCBI Taxonomy" id="2912268"/>
    <lineage>
        <taxon>Bacteria</taxon>
        <taxon>Bacillati</taxon>
        <taxon>Bacillota</taxon>
        <taxon>Bacilli</taxon>
        <taxon>Bacillales</taxon>
        <taxon>Paenibacillaceae</taxon>
        <taxon>Paenibacillus</taxon>
    </lineage>
</organism>
<evidence type="ECO:0000313" key="10">
    <source>
        <dbReference type="EMBL" id="CAH8247152.1"/>
    </source>
</evidence>
<dbReference type="SUPFAM" id="SSF53335">
    <property type="entry name" value="S-adenosyl-L-methionine-dependent methyltransferases"/>
    <property type="match status" value="1"/>
</dbReference>
<dbReference type="InterPro" id="IPR020596">
    <property type="entry name" value="rRNA_Ade_Mease_Trfase_CS"/>
</dbReference>
<dbReference type="Gene3D" id="3.40.50.150">
    <property type="entry name" value="Vaccinia Virus protein VP39"/>
    <property type="match status" value="1"/>
</dbReference>
<feature type="binding site" evidence="8">
    <location>
        <position position="52"/>
    </location>
    <ligand>
        <name>S-adenosyl-L-methionine</name>
        <dbReference type="ChEBI" id="CHEBI:59789"/>
    </ligand>
</feature>
<dbReference type="GO" id="GO:0008168">
    <property type="term" value="F:methyltransferase activity"/>
    <property type="evidence" value="ECO:0007669"/>
    <property type="project" value="UniProtKB-KW"/>
</dbReference>
<evidence type="ECO:0000256" key="3">
    <source>
        <dbReference type="ARBA" id="ARBA00022679"/>
    </source>
</evidence>
<feature type="binding site" evidence="8">
    <location>
        <position position="98"/>
    </location>
    <ligand>
        <name>S-adenosyl-L-methionine</name>
        <dbReference type="ChEBI" id="CHEBI:59789"/>
    </ligand>
</feature>
<dbReference type="Gene3D" id="1.10.8.100">
    <property type="entry name" value="Ribosomal RNA adenine dimethylase-like, domain 2"/>
    <property type="match status" value="1"/>
</dbReference>
<proteinExistence type="inferred from homology"/>
<evidence type="ECO:0000256" key="6">
    <source>
        <dbReference type="ARBA" id="ARBA00029941"/>
    </source>
</evidence>
<feature type="binding site" evidence="8">
    <location>
        <position position="25"/>
    </location>
    <ligand>
        <name>S-adenosyl-L-methionine</name>
        <dbReference type="ChEBI" id="CHEBI:59789"/>
    </ligand>
</feature>
<dbReference type="PANTHER" id="PTHR11727:SF7">
    <property type="entry name" value="DIMETHYLADENOSINE TRANSFERASE-RELATED"/>
    <property type="match status" value="1"/>
</dbReference>
<keyword evidence="4 8" id="KW-0949">S-adenosyl-L-methionine</keyword>
<sequence>MTRRTNKYTSQKISRGEPPNFLGQHFMHNKKLLHEMVSQARVSKADMVLELGAGKGALTEVLVQKAGKVLAVEYDAQFIEYLRQKTTHDAHVKVIHQDILKLHLPKENFIVVSNIPYAITTPIMKMLLNNPVSPFQRGVLIIEKGAAKRFTAPTVKDAYVAAWRIWFDIRYVKTVPRDYFSPPPKVDSAMLCITRKAKPAIPLKEYRMFHRLAEYVLQEPKSSLDIAMKGIFTPPQIAHVKRSMHVQDGHRVESLTEVQWGMIYDTMMKHVPPFRWPKTRNKGRTK</sequence>
<comment type="similarity">
    <text evidence="8">Belongs to the class I-like SAM-binding methyltransferase superfamily. rRNA adenine N(6)-methyltransferase family.</text>
</comment>
<reference evidence="10" key="1">
    <citation type="submission" date="2022-06" db="EMBL/GenBank/DDBJ databases">
        <authorList>
            <person name="Dietemann V."/>
            <person name="Ory F."/>
            <person name="Dainat B."/>
            <person name="Oberhansli S."/>
        </authorList>
    </citation>
    <scope>NUCLEOTIDE SEQUENCE</scope>
    <source>
        <strain evidence="10">Ena-SAMPLE-TAB-26-04-2022-14:26:32:270-5432</strain>
    </source>
</reference>
<evidence type="ECO:0000256" key="1">
    <source>
        <dbReference type="ARBA" id="ARBA00016505"/>
    </source>
</evidence>
<evidence type="ECO:0000256" key="2">
    <source>
        <dbReference type="ARBA" id="ARBA00022603"/>
    </source>
</evidence>
<dbReference type="CDD" id="cd02440">
    <property type="entry name" value="AdoMet_MTases"/>
    <property type="match status" value="1"/>
</dbReference>
<dbReference type="PROSITE" id="PS01131">
    <property type="entry name" value="RRNA_A_DIMETH"/>
    <property type="match status" value="1"/>
</dbReference>
<evidence type="ECO:0000256" key="4">
    <source>
        <dbReference type="ARBA" id="ARBA00022691"/>
    </source>
</evidence>
<dbReference type="RefSeq" id="WP_213428751.1">
    <property type="nucleotide sequence ID" value="NZ_AP031286.1"/>
</dbReference>
<dbReference type="InterPro" id="IPR029063">
    <property type="entry name" value="SAM-dependent_MTases_sf"/>
</dbReference>
<dbReference type="Proteomes" id="UP001154322">
    <property type="component" value="Unassembled WGS sequence"/>
</dbReference>
<feature type="binding site" evidence="8">
    <location>
        <position position="114"/>
    </location>
    <ligand>
        <name>S-adenosyl-L-methionine</name>
        <dbReference type="ChEBI" id="CHEBI:59789"/>
    </ligand>
</feature>
<dbReference type="GO" id="GO:0032259">
    <property type="term" value="P:methylation"/>
    <property type="evidence" value="ECO:0007669"/>
    <property type="project" value="UniProtKB-KW"/>
</dbReference>
<dbReference type="InterPro" id="IPR023165">
    <property type="entry name" value="rRNA_Ade_diMease-like_C"/>
</dbReference>
<gene>
    <name evidence="10" type="primary">erm</name>
    <name evidence="10" type="ORF">WJ0W_004387</name>
</gene>
<dbReference type="InterPro" id="IPR020598">
    <property type="entry name" value="rRNA_Ade_methylase_Trfase_N"/>
</dbReference>
<dbReference type="EMBL" id="CALYLO010000006">
    <property type="protein sequence ID" value="CAH8247152.1"/>
    <property type="molecule type" value="Genomic_DNA"/>
</dbReference>
<dbReference type="Pfam" id="PF00398">
    <property type="entry name" value="RrnaAD"/>
    <property type="match status" value="1"/>
</dbReference>
<accession>A0ABM9G6F2</accession>